<protein>
    <submittedName>
        <fullName evidence="1">Uncharacterized protein</fullName>
    </submittedName>
</protein>
<evidence type="ECO:0000313" key="2">
    <source>
        <dbReference type="EMBL" id="JAQ01666.1"/>
    </source>
</evidence>
<proteinExistence type="predicted"/>
<reference evidence="1" key="2">
    <citation type="submission" date="2014-07" db="EMBL/GenBank/DDBJ databases">
        <authorList>
            <person name="Hull J."/>
        </authorList>
    </citation>
    <scope>NUCLEOTIDE SEQUENCE</scope>
</reference>
<reference evidence="2" key="3">
    <citation type="journal article" date="2016" name="Gigascience">
        <title>De novo construction of an expanded transcriptome assembly for the western tarnished plant bug, Lygus hesperus.</title>
        <authorList>
            <person name="Tassone E.E."/>
            <person name="Geib S.M."/>
            <person name="Hall B."/>
            <person name="Fabrick J.A."/>
            <person name="Brent C.S."/>
            <person name="Hull J.J."/>
        </authorList>
    </citation>
    <scope>NUCLEOTIDE SEQUENCE</scope>
</reference>
<evidence type="ECO:0000313" key="1">
    <source>
        <dbReference type="EMBL" id="JAG22660.1"/>
    </source>
</evidence>
<dbReference type="EMBL" id="GDHC01016963">
    <property type="protein sequence ID" value="JAQ01666.1"/>
    <property type="molecule type" value="Transcribed_RNA"/>
</dbReference>
<dbReference type="EMBL" id="GDHC01012798">
    <property type="protein sequence ID" value="JAQ05831.1"/>
    <property type="molecule type" value="Transcribed_RNA"/>
</dbReference>
<reference evidence="1" key="1">
    <citation type="journal article" date="2014" name="PLoS ONE">
        <title>Transcriptome-Based Identification of ABC Transporters in the Western Tarnished Plant Bug Lygus hesperus.</title>
        <authorList>
            <person name="Hull J.J."/>
            <person name="Chaney K."/>
            <person name="Geib S.M."/>
            <person name="Fabrick J.A."/>
            <person name="Brent C.S."/>
            <person name="Walsh D."/>
            <person name="Lavine L.C."/>
        </authorList>
    </citation>
    <scope>NUCLEOTIDE SEQUENCE</scope>
</reference>
<sequence length="240" mass="25943">MHATSPMFDDTRYRINCLVFVKITRPSCTASTIVEKLSSSSIICDASFATDVPEPIAIPMSARFNAVASFTPSPVIATTSPLRFYISTIYYLCRGSTRQKSLPTLTARLYVSASNVSKSVPVNTSSELPPAPSAASVPFPNHLAVCVFVEFGYNPSDLHIDCAVTALSPVITTTRIPARFARCSASFTPCRTGSSIPTIPTKISSCSIVSISSLFTSPPSPSPLMLFKLLLLHTFWYIEN</sequence>
<evidence type="ECO:0000313" key="3">
    <source>
        <dbReference type="EMBL" id="JAQ05831.1"/>
    </source>
</evidence>
<gene>
    <name evidence="1" type="ORF">CM83_18083</name>
    <name evidence="3" type="ORF">g.28189</name>
    <name evidence="2" type="ORF">g.28192</name>
</gene>
<organism evidence="1">
    <name type="scientific">Lygus hesperus</name>
    <name type="common">Western plant bug</name>
    <dbReference type="NCBI Taxonomy" id="30085"/>
    <lineage>
        <taxon>Eukaryota</taxon>
        <taxon>Metazoa</taxon>
        <taxon>Ecdysozoa</taxon>
        <taxon>Arthropoda</taxon>
        <taxon>Hexapoda</taxon>
        <taxon>Insecta</taxon>
        <taxon>Pterygota</taxon>
        <taxon>Neoptera</taxon>
        <taxon>Paraneoptera</taxon>
        <taxon>Hemiptera</taxon>
        <taxon>Heteroptera</taxon>
        <taxon>Panheteroptera</taxon>
        <taxon>Cimicomorpha</taxon>
        <taxon>Miridae</taxon>
        <taxon>Mirini</taxon>
        <taxon>Lygus</taxon>
    </lineage>
</organism>
<accession>A0A0A9XZH5</accession>
<name>A0A0A9XZH5_LYGHE</name>
<dbReference type="EMBL" id="GBHO01020944">
    <property type="protein sequence ID" value="JAG22660.1"/>
    <property type="molecule type" value="Transcribed_RNA"/>
</dbReference>
<dbReference type="AlphaFoldDB" id="A0A0A9XZH5"/>